<gene>
    <name evidence="10" type="ORF">SODALDRAFT_335036</name>
</gene>
<feature type="transmembrane region" description="Helical" evidence="8">
    <location>
        <begin position="15"/>
        <end position="36"/>
    </location>
</feature>
<comment type="subcellular location">
    <subcellularLocation>
        <location evidence="1">Membrane</location>
        <topology evidence="1">Multi-pass membrane protein</topology>
    </subcellularLocation>
</comment>
<dbReference type="RefSeq" id="XP_028464636.1">
    <property type="nucleotide sequence ID" value="XM_028612369.1"/>
</dbReference>
<name>A0A3N2PQU3_SODAK</name>
<dbReference type="OrthoDB" id="407410at2759"/>
<keyword evidence="6 8" id="KW-0472">Membrane</keyword>
<dbReference type="InterPro" id="IPR044880">
    <property type="entry name" value="NCX_ion-bd_dom_sf"/>
</dbReference>
<accession>A0A3N2PQU3</accession>
<feature type="transmembrane region" description="Helical" evidence="8">
    <location>
        <begin position="202"/>
        <end position="221"/>
    </location>
</feature>
<feature type="transmembrane region" description="Helical" evidence="8">
    <location>
        <begin position="130"/>
        <end position="149"/>
    </location>
</feature>
<keyword evidence="11" id="KW-1185">Reference proteome</keyword>
<evidence type="ECO:0000313" key="11">
    <source>
        <dbReference type="Proteomes" id="UP000272025"/>
    </source>
</evidence>
<dbReference type="GeneID" id="39580847"/>
<dbReference type="GO" id="GO:0006874">
    <property type="term" value="P:intracellular calcium ion homeostasis"/>
    <property type="evidence" value="ECO:0007669"/>
    <property type="project" value="TreeGrafter"/>
</dbReference>
<evidence type="ECO:0000256" key="6">
    <source>
        <dbReference type="ARBA" id="ARBA00023136"/>
    </source>
</evidence>
<dbReference type="PANTHER" id="PTHR12266:SF0">
    <property type="entry name" value="MITOCHONDRIAL SODIUM_CALCIUM EXCHANGER PROTEIN"/>
    <property type="match status" value="1"/>
</dbReference>
<feature type="transmembrane region" description="Helical" evidence="8">
    <location>
        <begin position="98"/>
        <end position="118"/>
    </location>
</feature>
<reference evidence="10 11" key="1">
    <citation type="journal article" date="2018" name="Mol. Ecol.">
        <title>The obligate alkalophilic soda-lake fungus Sodiomyces alkalinus has shifted to a protein diet.</title>
        <authorList>
            <person name="Grum-Grzhimaylo A.A."/>
            <person name="Falkoski D.L."/>
            <person name="van den Heuvel J."/>
            <person name="Valero-Jimenez C.A."/>
            <person name="Min B."/>
            <person name="Choi I.G."/>
            <person name="Lipzen A."/>
            <person name="Daum C.G."/>
            <person name="Aanen D.K."/>
            <person name="Tsang A."/>
            <person name="Henrissat B."/>
            <person name="Bilanenko E.N."/>
            <person name="de Vries R.P."/>
            <person name="van Kan J.A.L."/>
            <person name="Grigoriev I.V."/>
            <person name="Debets A.J.M."/>
        </authorList>
    </citation>
    <scope>NUCLEOTIDE SEQUENCE [LARGE SCALE GENOMIC DNA]</scope>
    <source>
        <strain evidence="10 11">F11</strain>
    </source>
</reference>
<evidence type="ECO:0000256" key="3">
    <source>
        <dbReference type="ARBA" id="ARBA00022448"/>
    </source>
</evidence>
<keyword evidence="4 8" id="KW-0812">Transmembrane</keyword>
<evidence type="ECO:0000256" key="1">
    <source>
        <dbReference type="ARBA" id="ARBA00004141"/>
    </source>
</evidence>
<evidence type="ECO:0000256" key="8">
    <source>
        <dbReference type="SAM" id="Phobius"/>
    </source>
</evidence>
<evidence type="ECO:0000256" key="5">
    <source>
        <dbReference type="ARBA" id="ARBA00022989"/>
    </source>
</evidence>
<dbReference type="InterPro" id="IPR051359">
    <property type="entry name" value="CaCA_antiporter"/>
</dbReference>
<feature type="compositionally biased region" description="Low complexity" evidence="7">
    <location>
        <begin position="743"/>
        <end position="756"/>
    </location>
</feature>
<dbReference type="AlphaFoldDB" id="A0A3N2PQU3"/>
<keyword evidence="5 8" id="KW-1133">Transmembrane helix</keyword>
<feature type="transmembrane region" description="Helical" evidence="8">
    <location>
        <begin position="986"/>
        <end position="1010"/>
    </location>
</feature>
<evidence type="ECO:0000313" key="10">
    <source>
        <dbReference type="EMBL" id="ROT36830.1"/>
    </source>
</evidence>
<evidence type="ECO:0000256" key="2">
    <source>
        <dbReference type="ARBA" id="ARBA00008170"/>
    </source>
</evidence>
<dbReference type="PANTHER" id="PTHR12266">
    <property type="entry name" value="NA+/CA2+ K+ INDEPENDENT EXCHANGER"/>
    <property type="match status" value="1"/>
</dbReference>
<organism evidence="10 11">
    <name type="scientific">Sodiomyces alkalinus (strain CBS 110278 / VKM F-3762 / F11)</name>
    <name type="common">Alkaliphilic filamentous fungus</name>
    <dbReference type="NCBI Taxonomy" id="1314773"/>
    <lineage>
        <taxon>Eukaryota</taxon>
        <taxon>Fungi</taxon>
        <taxon>Dikarya</taxon>
        <taxon>Ascomycota</taxon>
        <taxon>Pezizomycotina</taxon>
        <taxon>Sordariomycetes</taxon>
        <taxon>Hypocreomycetidae</taxon>
        <taxon>Glomerellales</taxon>
        <taxon>Plectosphaerellaceae</taxon>
        <taxon>Sodiomyces</taxon>
    </lineage>
</organism>
<feature type="transmembrane region" description="Helical" evidence="8">
    <location>
        <begin position="803"/>
        <end position="824"/>
    </location>
</feature>
<protein>
    <recommendedName>
        <fullName evidence="9">Sodium/calcium exchanger membrane region domain-containing protein</fullName>
    </recommendedName>
</protein>
<feature type="transmembrane region" description="Helical" evidence="8">
    <location>
        <begin position="949"/>
        <end position="974"/>
    </location>
</feature>
<feature type="transmembrane region" description="Helical" evidence="8">
    <location>
        <begin position="860"/>
        <end position="882"/>
    </location>
</feature>
<feature type="domain" description="Sodium/calcium exchanger membrane region" evidence="9">
    <location>
        <begin position="840"/>
        <end position="1002"/>
    </location>
</feature>
<dbReference type="GO" id="GO:0016020">
    <property type="term" value="C:membrane"/>
    <property type="evidence" value="ECO:0007669"/>
    <property type="project" value="UniProtKB-SubCell"/>
</dbReference>
<feature type="compositionally biased region" description="Low complexity" evidence="7">
    <location>
        <begin position="470"/>
        <end position="497"/>
    </location>
</feature>
<feature type="domain" description="Sodium/calcium exchanger membrane region" evidence="9">
    <location>
        <begin position="107"/>
        <end position="244"/>
    </location>
</feature>
<comment type="similarity">
    <text evidence="2">Belongs to the Ca(2+):cation antiporter (CaCA) (TC 2.A.19) family.</text>
</comment>
<sequence>MTASKIRGAKPSLRAFYATAFIISSLAAYSFIAPLFSQARLDLDSPLLVSRSARPKDCHDVRDALDQCAFVKAYCGDDEAGLLSYLTPYYCGFSHLRGIAFILLVCWLGLLFTTIGIAASDFFSVNLSTIASILGLSESLAGVTFLAFGNGSPDVFSTFAAMGSNSASMAVGELIGAASFITAVVAGSMAVVREFKVGRRTYIRDLCFFIVSVVFTMIFLADGYLHLWECMAMIGYYVFYVVCVVGWHWFSTRQRRRRVRDAAARSHVYGAVGHPNDELAPVPYRDEPGDDEAGPVGGGSRADEADIGLLEAGPRIEIDGHEISAGDGSPEEDEHLGTKVAAEMTSSMRVLRPRGRRSTTITPIRPSLVGALEFRSALAQLQRESNLRLRPVYGHRAYSDYHVEGNRNNRTTGGAGASARHEHPAAHAHLGHGEATGRNGRNGRNRALSANDVPPSFRFLPLPAIESDADAGPSGTSASTSPPQGPSPGRTRSPSPSYQIGGNLAPPPVDPSVPRVDAAAVSQRHTPRLVIPEFGAAASDSGRSSPMSPFPAFQYTDSPLLLTPLPQEQHADSFPQPTASRFEASLPPPLPVSEPRPVKWWPHSVLPPPHVLQTILFPTLQGWREKTVWDKLVSAISVPSILLLVITLPVVETESDDYLDGDSPHPSPLLSDIRPQPVSVRPHAAIAPETEWQRYRRHSTRERSRSPTSGSFHRTSPVLIALEPPGDDDVTGAGTGLSQGVEAGTAGTAGTAASESDAAFEAEEESAGWNRWLVALQLFTGPQFAMLVLWANMREDLEQPGKTLLRMFLYTSLASLVLLVFLLLTTSPNRRPRHHFVLCFLGFVISVAWISTIAGEVVGVLKAFGVILGISEALLGLTIFAAGNSVGDLVADMTVARLGYPVMALSACFGGPMLNILLGIGIGGVWMMMKAADHWKKKHPDKPVKYKPYQIQIDGTLMISAVTLLVTLLLLLVVVPMNKWMLSRKIGYSLIALWAVGTVVNIAVEVTGVWTDVTS</sequence>
<feature type="transmembrane region" description="Helical" evidence="8">
    <location>
        <begin position="836"/>
        <end position="854"/>
    </location>
</feature>
<dbReference type="Proteomes" id="UP000272025">
    <property type="component" value="Unassembled WGS sequence"/>
</dbReference>
<dbReference type="Pfam" id="PF01699">
    <property type="entry name" value="Na_Ca_ex"/>
    <property type="match status" value="2"/>
</dbReference>
<feature type="transmembrane region" description="Helical" evidence="8">
    <location>
        <begin position="902"/>
        <end position="929"/>
    </location>
</feature>
<feature type="compositionally biased region" description="Low complexity" evidence="7">
    <location>
        <begin position="512"/>
        <end position="522"/>
    </location>
</feature>
<dbReference type="Gene3D" id="1.20.1420.30">
    <property type="entry name" value="NCX, central ion-binding region"/>
    <property type="match status" value="2"/>
</dbReference>
<dbReference type="GO" id="GO:0008324">
    <property type="term" value="F:monoatomic cation transmembrane transporter activity"/>
    <property type="evidence" value="ECO:0007669"/>
    <property type="project" value="TreeGrafter"/>
</dbReference>
<keyword evidence="3" id="KW-0813">Transport</keyword>
<feature type="region of interest" description="Disordered" evidence="7">
    <location>
        <begin position="274"/>
        <end position="302"/>
    </location>
</feature>
<feature type="region of interest" description="Disordered" evidence="7">
    <location>
        <begin position="656"/>
        <end position="756"/>
    </location>
</feature>
<evidence type="ECO:0000256" key="4">
    <source>
        <dbReference type="ARBA" id="ARBA00022692"/>
    </source>
</evidence>
<feature type="region of interest" description="Disordered" evidence="7">
    <location>
        <begin position="403"/>
        <end position="524"/>
    </location>
</feature>
<evidence type="ECO:0000256" key="7">
    <source>
        <dbReference type="SAM" id="MobiDB-lite"/>
    </source>
</evidence>
<feature type="transmembrane region" description="Helical" evidence="8">
    <location>
        <begin position="233"/>
        <end position="250"/>
    </location>
</feature>
<dbReference type="InterPro" id="IPR004837">
    <property type="entry name" value="NaCa_Exmemb"/>
</dbReference>
<dbReference type="STRING" id="1314773.A0A3N2PQU3"/>
<evidence type="ECO:0000259" key="9">
    <source>
        <dbReference type="Pfam" id="PF01699"/>
    </source>
</evidence>
<dbReference type="EMBL" id="ML119058">
    <property type="protein sequence ID" value="ROT36830.1"/>
    <property type="molecule type" value="Genomic_DNA"/>
</dbReference>
<proteinExistence type="inferred from homology"/>
<feature type="transmembrane region" description="Helical" evidence="8">
    <location>
        <begin position="169"/>
        <end position="190"/>
    </location>
</feature>